<dbReference type="FunFam" id="3.30.70.100:FF:000001">
    <property type="entry name" value="ATPase copper transporting beta"/>
    <property type="match status" value="1"/>
</dbReference>
<dbReference type="InterPro" id="IPR036163">
    <property type="entry name" value="HMA_dom_sf"/>
</dbReference>
<proteinExistence type="inferred from homology"/>
<feature type="transmembrane region" description="Helical" evidence="11">
    <location>
        <begin position="339"/>
        <end position="358"/>
    </location>
</feature>
<dbReference type="InterPro" id="IPR027256">
    <property type="entry name" value="P-typ_ATPase_IB"/>
</dbReference>
<dbReference type="InterPro" id="IPR059000">
    <property type="entry name" value="ATPase_P-type_domA"/>
</dbReference>
<keyword evidence="9 11" id="KW-1133">Transmembrane helix</keyword>
<feature type="transmembrane region" description="Helical" evidence="11">
    <location>
        <begin position="180"/>
        <end position="198"/>
    </location>
</feature>
<dbReference type="SFLD" id="SFLDF00027">
    <property type="entry name" value="p-type_atpase"/>
    <property type="match status" value="1"/>
</dbReference>
<dbReference type="SUPFAM" id="SSF81653">
    <property type="entry name" value="Calcium ATPase, transduction domain A"/>
    <property type="match status" value="1"/>
</dbReference>
<evidence type="ECO:0000256" key="2">
    <source>
        <dbReference type="ARBA" id="ARBA00006024"/>
    </source>
</evidence>
<dbReference type="NCBIfam" id="TIGR01511">
    <property type="entry name" value="ATPase-IB1_Cu"/>
    <property type="match status" value="1"/>
</dbReference>
<sequence length="726" mass="78760">MTINKQQYNIHGMHCASCALVIEGALKKIPGIKSANVNYANEKAIVEGEIDANEVVEIIKNTGYRAEVVGSEMPHTEHDHQKMLQTSEIKKERNYFLFSLVLSLPIFVLSMILANKTLISLIVQSILAGVIQFFIGYRFYRGTWYGIKNKTANMDTLVAVGTSGAYFYSLFTTYFVGGEAFYETSSLLITFVILGKWLEAKTKGKTGEAIKKLMGLQAKTARVLRQAQDKFIEVDIQIEQVVVGDTVIVRPGEKIPVDGEIVEGYSSIDESMITGESIPVEKKVGDFVIGATINKTGSFKFKTTKIGKDTMLAQIIKIVEEAQGSKAPIQKFADRVSSIFVPVVMLISIITFLIWFFVVGASFVISLMAGIAVLVIACPCALGLATPTAIMVGTGKGAENGILIKNAEALEIAGKINVVVFDKTGTLTEGKPEVVNIVESKKYTSKNILQKIASVENKSEHPLAEAIVKKAKELNLEFLSVENFSAEVGRGVKAKVAGQEILIGNGALLKENNISYEELREEMIVEEEKGRTVLMVVVAGTMVGFVSVADKLKASSREAIKMLEKLGLEPVMATGDNNKTAEAIANEVGIKNWRGRVQPQDKLEIIKEYQAKGGKVVMVGDGINDAPALAQADLGIAMGTGTDVAMETGGIILVKNDLCDVAKAIKLSRLAMNKIKQNMFWALFYNSIGIPIAAFGLLKAEYAGLAMAMSSVSVVLNSLLLKRKKL</sequence>
<dbReference type="PROSITE" id="PS00154">
    <property type="entry name" value="ATPASE_E1_E2"/>
    <property type="match status" value="1"/>
</dbReference>
<keyword evidence="7 11" id="KW-0067">ATP-binding</keyword>
<gene>
    <name evidence="13" type="ORF">US42_C0008G0090</name>
</gene>
<dbReference type="GO" id="GO:0043682">
    <property type="term" value="F:P-type divalent copper transporter activity"/>
    <property type="evidence" value="ECO:0007669"/>
    <property type="project" value="TreeGrafter"/>
</dbReference>
<comment type="subcellular location">
    <subcellularLocation>
        <location evidence="11">Cell membrane</location>
    </subcellularLocation>
    <subcellularLocation>
        <location evidence="1">Endomembrane system</location>
        <topology evidence="1">Multi-pass membrane protein</topology>
    </subcellularLocation>
</comment>
<dbReference type="PROSITE" id="PS01047">
    <property type="entry name" value="HMA_1"/>
    <property type="match status" value="1"/>
</dbReference>
<evidence type="ECO:0000259" key="12">
    <source>
        <dbReference type="PROSITE" id="PS50846"/>
    </source>
</evidence>
<dbReference type="EMBL" id="LBSX01000008">
    <property type="protein sequence ID" value="KKQ27579.1"/>
    <property type="molecule type" value="Genomic_DNA"/>
</dbReference>
<keyword evidence="3" id="KW-0813">Transport</keyword>
<dbReference type="PANTHER" id="PTHR43520">
    <property type="entry name" value="ATP7, ISOFORM B"/>
    <property type="match status" value="1"/>
</dbReference>
<accession>A0A0G0ITS7</accession>
<keyword evidence="5 11" id="KW-0479">Metal-binding</keyword>
<dbReference type="Gene3D" id="3.40.1110.10">
    <property type="entry name" value="Calcium-transporting ATPase, cytoplasmic domain N"/>
    <property type="match status" value="1"/>
</dbReference>
<evidence type="ECO:0000256" key="10">
    <source>
        <dbReference type="ARBA" id="ARBA00023136"/>
    </source>
</evidence>
<dbReference type="InterPro" id="IPR044492">
    <property type="entry name" value="P_typ_ATPase_HD_dom"/>
</dbReference>
<feature type="transmembrane region" description="Helical" evidence="11">
    <location>
        <begin position="679"/>
        <end position="698"/>
    </location>
</feature>
<dbReference type="GO" id="GO:0055070">
    <property type="term" value="P:copper ion homeostasis"/>
    <property type="evidence" value="ECO:0007669"/>
    <property type="project" value="TreeGrafter"/>
</dbReference>
<dbReference type="CDD" id="cd00371">
    <property type="entry name" value="HMA"/>
    <property type="match status" value="1"/>
</dbReference>
<evidence type="ECO:0000313" key="13">
    <source>
        <dbReference type="EMBL" id="KKQ27579.1"/>
    </source>
</evidence>
<dbReference type="SUPFAM" id="SSF81665">
    <property type="entry name" value="Calcium ATPase, transmembrane domain M"/>
    <property type="match status" value="1"/>
</dbReference>
<dbReference type="InterPro" id="IPR017969">
    <property type="entry name" value="Heavy-metal-associated_CS"/>
</dbReference>
<keyword evidence="4 11" id="KW-0812">Transmembrane</keyword>
<dbReference type="PROSITE" id="PS50846">
    <property type="entry name" value="HMA_2"/>
    <property type="match status" value="1"/>
</dbReference>
<reference evidence="13 14" key="1">
    <citation type="journal article" date="2015" name="Nature">
        <title>rRNA introns, odd ribosomes, and small enigmatic genomes across a large radiation of phyla.</title>
        <authorList>
            <person name="Brown C.T."/>
            <person name="Hug L.A."/>
            <person name="Thomas B.C."/>
            <person name="Sharon I."/>
            <person name="Castelle C.J."/>
            <person name="Singh A."/>
            <person name="Wilkins M.J."/>
            <person name="Williams K.H."/>
            <person name="Banfield J.F."/>
        </authorList>
    </citation>
    <scope>NUCLEOTIDE SEQUENCE [LARGE SCALE GENOMIC DNA]</scope>
</reference>
<dbReference type="InterPro" id="IPR036412">
    <property type="entry name" value="HAD-like_sf"/>
</dbReference>
<dbReference type="SFLD" id="SFLDG00002">
    <property type="entry name" value="C1.7:_P-type_atpase_like"/>
    <property type="match status" value="1"/>
</dbReference>
<dbReference type="InterPro" id="IPR023214">
    <property type="entry name" value="HAD_sf"/>
</dbReference>
<dbReference type="CDD" id="cd02094">
    <property type="entry name" value="P-type_ATPase_Cu-like"/>
    <property type="match status" value="1"/>
</dbReference>
<dbReference type="NCBIfam" id="TIGR01494">
    <property type="entry name" value="ATPase_P-type"/>
    <property type="match status" value="1"/>
</dbReference>
<comment type="caution">
    <text evidence="13">The sequence shown here is derived from an EMBL/GenBank/DDBJ whole genome shotgun (WGS) entry which is preliminary data.</text>
</comment>
<dbReference type="InterPro" id="IPR008250">
    <property type="entry name" value="ATPase_P-typ_transduc_dom_A_sf"/>
</dbReference>
<dbReference type="PANTHER" id="PTHR43520:SF8">
    <property type="entry name" value="P-TYPE CU(+) TRANSPORTER"/>
    <property type="match status" value="1"/>
</dbReference>
<dbReference type="GO" id="GO:0012505">
    <property type="term" value="C:endomembrane system"/>
    <property type="evidence" value="ECO:0007669"/>
    <property type="project" value="UniProtKB-SubCell"/>
</dbReference>
<dbReference type="NCBIfam" id="TIGR01525">
    <property type="entry name" value="ATPase-IB_hvy"/>
    <property type="match status" value="1"/>
</dbReference>
<evidence type="ECO:0000256" key="5">
    <source>
        <dbReference type="ARBA" id="ARBA00022723"/>
    </source>
</evidence>
<dbReference type="SUPFAM" id="SSF55008">
    <property type="entry name" value="HMA, heavy metal-associated domain"/>
    <property type="match status" value="1"/>
</dbReference>
<feature type="transmembrane region" description="Helical" evidence="11">
    <location>
        <begin position="704"/>
        <end position="721"/>
    </location>
</feature>
<dbReference type="Gene3D" id="2.70.150.10">
    <property type="entry name" value="Calcium-transporting ATPase, cytoplasmic transduction domain A"/>
    <property type="match status" value="1"/>
</dbReference>
<evidence type="ECO:0000256" key="6">
    <source>
        <dbReference type="ARBA" id="ARBA00022741"/>
    </source>
</evidence>
<evidence type="ECO:0000256" key="8">
    <source>
        <dbReference type="ARBA" id="ARBA00022967"/>
    </source>
</evidence>
<dbReference type="GO" id="GO:0005524">
    <property type="term" value="F:ATP binding"/>
    <property type="evidence" value="ECO:0007669"/>
    <property type="project" value="UniProtKB-UniRule"/>
</dbReference>
<dbReference type="SFLD" id="SFLDS00003">
    <property type="entry name" value="Haloacid_Dehalogenase"/>
    <property type="match status" value="1"/>
</dbReference>
<dbReference type="InterPro" id="IPR001757">
    <property type="entry name" value="P_typ_ATPase"/>
</dbReference>
<dbReference type="PATRIC" id="fig|1619046.3.peg.612"/>
<dbReference type="PRINTS" id="PR00943">
    <property type="entry name" value="CUATPASE"/>
</dbReference>
<dbReference type="Gene3D" id="3.40.50.1000">
    <property type="entry name" value="HAD superfamily/HAD-like"/>
    <property type="match status" value="1"/>
</dbReference>
<dbReference type="SUPFAM" id="SSF56784">
    <property type="entry name" value="HAD-like"/>
    <property type="match status" value="1"/>
</dbReference>
<dbReference type="GO" id="GO:0005886">
    <property type="term" value="C:plasma membrane"/>
    <property type="evidence" value="ECO:0007669"/>
    <property type="project" value="UniProtKB-SubCell"/>
</dbReference>
<dbReference type="STRING" id="1619046.US42_C0008G0090"/>
<name>A0A0G0ITS7_9BACT</name>
<feature type="transmembrane region" description="Helical" evidence="11">
    <location>
        <begin position="364"/>
        <end position="386"/>
    </location>
</feature>
<keyword evidence="11" id="KW-1003">Cell membrane</keyword>
<dbReference type="InterPro" id="IPR023299">
    <property type="entry name" value="ATPase_P-typ_cyto_dom_N"/>
</dbReference>
<feature type="transmembrane region" description="Helical" evidence="11">
    <location>
        <begin position="95"/>
        <end position="113"/>
    </location>
</feature>
<keyword evidence="8" id="KW-1278">Translocase</keyword>
<dbReference type="InterPro" id="IPR023298">
    <property type="entry name" value="ATPase_P-typ_TM_dom_sf"/>
</dbReference>
<dbReference type="PROSITE" id="PS01229">
    <property type="entry name" value="COF_2"/>
    <property type="match status" value="1"/>
</dbReference>
<feature type="transmembrane region" description="Helical" evidence="11">
    <location>
        <begin position="119"/>
        <end position="140"/>
    </location>
</feature>
<dbReference type="GO" id="GO:0016887">
    <property type="term" value="F:ATP hydrolysis activity"/>
    <property type="evidence" value="ECO:0007669"/>
    <property type="project" value="InterPro"/>
</dbReference>
<evidence type="ECO:0000313" key="14">
    <source>
        <dbReference type="Proteomes" id="UP000034849"/>
    </source>
</evidence>
<evidence type="ECO:0000256" key="4">
    <source>
        <dbReference type="ARBA" id="ARBA00022692"/>
    </source>
</evidence>
<feature type="transmembrane region" description="Helical" evidence="11">
    <location>
        <begin position="152"/>
        <end position="174"/>
    </location>
</feature>
<dbReference type="InterPro" id="IPR018303">
    <property type="entry name" value="ATPase_P-typ_P_site"/>
</dbReference>
<evidence type="ECO:0000256" key="1">
    <source>
        <dbReference type="ARBA" id="ARBA00004127"/>
    </source>
</evidence>
<dbReference type="FunFam" id="2.70.150.10:FF:000002">
    <property type="entry name" value="Copper-transporting ATPase 1, putative"/>
    <property type="match status" value="1"/>
</dbReference>
<evidence type="ECO:0000256" key="7">
    <source>
        <dbReference type="ARBA" id="ARBA00022840"/>
    </source>
</evidence>
<dbReference type="Pfam" id="PF00403">
    <property type="entry name" value="HMA"/>
    <property type="match status" value="1"/>
</dbReference>
<keyword evidence="10 11" id="KW-0472">Membrane</keyword>
<dbReference type="Gene3D" id="3.30.70.100">
    <property type="match status" value="1"/>
</dbReference>
<dbReference type="Pfam" id="PF00702">
    <property type="entry name" value="Hydrolase"/>
    <property type="match status" value="1"/>
</dbReference>
<dbReference type="InterPro" id="IPR006121">
    <property type="entry name" value="HMA_dom"/>
</dbReference>
<evidence type="ECO:0000256" key="11">
    <source>
        <dbReference type="RuleBase" id="RU362081"/>
    </source>
</evidence>
<dbReference type="AlphaFoldDB" id="A0A0G0ITS7"/>
<dbReference type="GO" id="GO:0005507">
    <property type="term" value="F:copper ion binding"/>
    <property type="evidence" value="ECO:0007669"/>
    <property type="project" value="TreeGrafter"/>
</dbReference>
<dbReference type="PRINTS" id="PR00119">
    <property type="entry name" value="CATATPASE"/>
</dbReference>
<comment type="similarity">
    <text evidence="2 11">Belongs to the cation transport ATPase (P-type) (TC 3.A.3) family. Type IB subfamily.</text>
</comment>
<evidence type="ECO:0000256" key="3">
    <source>
        <dbReference type="ARBA" id="ARBA00022448"/>
    </source>
</evidence>
<dbReference type="Pfam" id="PF00122">
    <property type="entry name" value="E1-E2_ATPase"/>
    <property type="match status" value="1"/>
</dbReference>
<evidence type="ECO:0000256" key="9">
    <source>
        <dbReference type="ARBA" id="ARBA00022989"/>
    </source>
</evidence>
<protein>
    <submittedName>
        <fullName evidence="13">Copper-translocating P-type ATPase</fullName>
    </submittedName>
</protein>
<keyword evidence="6 11" id="KW-0547">Nucleotide-binding</keyword>
<organism evidence="13 14">
    <name type="scientific">Candidatus Magasanikbacteria bacterium GW2011_GWC2_37_14</name>
    <dbReference type="NCBI Taxonomy" id="1619046"/>
    <lineage>
        <taxon>Bacteria</taxon>
        <taxon>Candidatus Magasanikiibacteriota</taxon>
    </lineage>
</organism>
<dbReference type="Proteomes" id="UP000034849">
    <property type="component" value="Unassembled WGS sequence"/>
</dbReference>
<feature type="domain" description="HMA" evidence="12">
    <location>
        <begin position="4"/>
        <end position="67"/>
    </location>
</feature>